<name>A0A7Z0CMC0_9ACTN</name>
<evidence type="ECO:0000256" key="1">
    <source>
        <dbReference type="SAM" id="Phobius"/>
    </source>
</evidence>
<comment type="caution">
    <text evidence="2">The sequence shown here is derived from an EMBL/GenBank/DDBJ whole genome shotgun (WGS) entry which is preliminary data.</text>
</comment>
<feature type="transmembrane region" description="Helical" evidence="1">
    <location>
        <begin position="32"/>
        <end position="54"/>
    </location>
</feature>
<proteinExistence type="predicted"/>
<reference evidence="2 3" key="1">
    <citation type="submission" date="2020-07" db="EMBL/GenBank/DDBJ databases">
        <title>Sequencing the genomes of 1000 actinobacteria strains.</title>
        <authorList>
            <person name="Klenk H.-P."/>
        </authorList>
    </citation>
    <scope>NUCLEOTIDE SEQUENCE [LARGE SCALE GENOMIC DNA]</scope>
    <source>
        <strain evidence="2 3">DSM 15131</strain>
    </source>
</reference>
<keyword evidence="1" id="KW-0472">Membrane</keyword>
<feature type="transmembrane region" description="Helical" evidence="1">
    <location>
        <begin position="93"/>
        <end position="113"/>
    </location>
</feature>
<organism evidence="2 3">
    <name type="scientific">Nocardioides aromaticivorans</name>
    <dbReference type="NCBI Taxonomy" id="200618"/>
    <lineage>
        <taxon>Bacteria</taxon>
        <taxon>Bacillati</taxon>
        <taxon>Actinomycetota</taxon>
        <taxon>Actinomycetes</taxon>
        <taxon>Propionibacteriales</taxon>
        <taxon>Nocardioidaceae</taxon>
        <taxon>Nocardioides</taxon>
    </lineage>
</organism>
<evidence type="ECO:0000313" key="2">
    <source>
        <dbReference type="EMBL" id="NYI46154.1"/>
    </source>
</evidence>
<feature type="transmembrane region" description="Helical" evidence="1">
    <location>
        <begin position="66"/>
        <end position="86"/>
    </location>
</feature>
<feature type="transmembrane region" description="Helical" evidence="1">
    <location>
        <begin position="193"/>
        <end position="220"/>
    </location>
</feature>
<feature type="transmembrane region" description="Helical" evidence="1">
    <location>
        <begin position="128"/>
        <end position="147"/>
    </location>
</feature>
<sequence length="227" mass="23951">MSFAPPPPPAPYPGAPYPATPTPSGTPAVPGAVAMLLLAIVLAVDFVTAVVPYWAGRDGLPLSDRATLALSVVPFLLYAGALAVIGRDGLRRGLAAGVALFLVPLHLAFWFVIRHEIRTSYAPDEFRVLVTAQGVLIGTALVAAWCIARRTSAWWLPALALAPILVIAQSFGADDVGRRIGELAGDLAPGAGSAFVLTGALWWVWTTTPLLLTGLACWLLDTVLRRR</sequence>
<keyword evidence="1" id="KW-1133">Transmembrane helix</keyword>
<keyword evidence="1" id="KW-0812">Transmembrane</keyword>
<dbReference type="Proteomes" id="UP000562045">
    <property type="component" value="Unassembled WGS sequence"/>
</dbReference>
<protein>
    <submittedName>
        <fullName evidence="2">Uncharacterized protein</fullName>
    </submittedName>
</protein>
<evidence type="ECO:0000313" key="3">
    <source>
        <dbReference type="Proteomes" id="UP000562045"/>
    </source>
</evidence>
<accession>A0A7Z0CMC0</accession>
<gene>
    <name evidence="2" type="ORF">BJ993_003234</name>
</gene>
<dbReference type="AlphaFoldDB" id="A0A7Z0CMC0"/>
<dbReference type="EMBL" id="JACBZM010000001">
    <property type="protein sequence ID" value="NYI46154.1"/>
    <property type="molecule type" value="Genomic_DNA"/>
</dbReference>
<dbReference type="RefSeq" id="WP_179649940.1">
    <property type="nucleotide sequence ID" value="NZ_JACBZM010000001.1"/>
</dbReference>